<protein>
    <submittedName>
        <fullName evidence="3">I-set domain-containing protein</fullName>
    </submittedName>
</protein>
<reference evidence="3" key="1">
    <citation type="submission" date="2016-11" db="UniProtKB">
        <authorList>
            <consortium name="WormBaseParasite"/>
        </authorList>
    </citation>
    <scope>IDENTIFICATION</scope>
</reference>
<evidence type="ECO:0000313" key="3">
    <source>
        <dbReference type="WBParaSite" id="Hba_16247"/>
    </source>
</evidence>
<keyword evidence="1" id="KW-0472">Membrane</keyword>
<keyword evidence="1" id="KW-1133">Transmembrane helix</keyword>
<feature type="transmembrane region" description="Helical" evidence="1">
    <location>
        <begin position="84"/>
        <end position="108"/>
    </location>
</feature>
<dbReference type="WBParaSite" id="Hba_16247">
    <property type="protein sequence ID" value="Hba_16247"/>
    <property type="gene ID" value="Hba_16247"/>
</dbReference>
<organism evidence="2 3">
    <name type="scientific">Heterorhabditis bacteriophora</name>
    <name type="common">Entomopathogenic nematode worm</name>
    <dbReference type="NCBI Taxonomy" id="37862"/>
    <lineage>
        <taxon>Eukaryota</taxon>
        <taxon>Metazoa</taxon>
        <taxon>Ecdysozoa</taxon>
        <taxon>Nematoda</taxon>
        <taxon>Chromadorea</taxon>
        <taxon>Rhabditida</taxon>
        <taxon>Rhabditina</taxon>
        <taxon>Rhabditomorpha</taxon>
        <taxon>Strongyloidea</taxon>
        <taxon>Heterorhabditidae</taxon>
        <taxon>Heterorhabditis</taxon>
    </lineage>
</organism>
<evidence type="ECO:0000313" key="2">
    <source>
        <dbReference type="Proteomes" id="UP000095283"/>
    </source>
</evidence>
<evidence type="ECO:0000256" key="1">
    <source>
        <dbReference type="SAM" id="Phobius"/>
    </source>
</evidence>
<keyword evidence="2" id="KW-1185">Reference proteome</keyword>
<name>A0A1I7XFJ4_HETBA</name>
<accession>A0A1I7XFJ4</accession>
<proteinExistence type="predicted"/>
<dbReference type="Proteomes" id="UP000095283">
    <property type="component" value="Unplaced"/>
</dbReference>
<dbReference type="AlphaFoldDB" id="A0A1I7XFJ4"/>
<keyword evidence="1" id="KW-0812">Transmembrane</keyword>
<sequence length="152" mass="17548">MVHFDITINPLVTTSQYQCQNLDSQRRVVTWTHRSVVVYVPDDHCNYEVEITVVDAKNRRSSTKKSQIIRFEEKKYMLLTAERWSSGMVLLSVVLFLAIVAVAAGMTVCRVKDRRDFNTLKRSISPGLRTGPQLASKLMFGRYGEYLLIKFR</sequence>